<evidence type="ECO:0000256" key="2">
    <source>
        <dbReference type="ARBA" id="ARBA00004370"/>
    </source>
</evidence>
<dbReference type="SMART" id="SM00387">
    <property type="entry name" value="HATPase_c"/>
    <property type="match status" value="1"/>
</dbReference>
<comment type="catalytic activity">
    <reaction evidence="1">
        <text>ATP + protein L-histidine = ADP + protein N-phospho-L-histidine.</text>
        <dbReference type="EC" id="2.7.13.3"/>
    </reaction>
</comment>
<dbReference type="InterPro" id="IPR007891">
    <property type="entry name" value="CHASE3"/>
</dbReference>
<dbReference type="InterPro" id="IPR003594">
    <property type="entry name" value="HATPase_dom"/>
</dbReference>
<dbReference type="PANTHER" id="PTHR45339:SF1">
    <property type="entry name" value="HYBRID SIGNAL TRANSDUCTION HISTIDINE KINASE J"/>
    <property type="match status" value="1"/>
</dbReference>
<keyword evidence="10" id="KW-1133">Transmembrane helix</keyword>
<feature type="modified residue" description="4-aspartylphosphate" evidence="8">
    <location>
        <position position="989"/>
    </location>
</feature>
<feature type="modified residue" description="4-aspartylphosphate" evidence="8">
    <location>
        <position position="1136"/>
    </location>
</feature>
<evidence type="ECO:0000259" key="13">
    <source>
        <dbReference type="PROSITE" id="PS50885"/>
    </source>
</evidence>
<evidence type="ECO:0000259" key="12">
    <source>
        <dbReference type="PROSITE" id="PS50110"/>
    </source>
</evidence>
<evidence type="ECO:0000256" key="3">
    <source>
        <dbReference type="ARBA" id="ARBA00012438"/>
    </source>
</evidence>
<protein>
    <recommendedName>
        <fullName evidence="3">histidine kinase</fullName>
        <ecNumber evidence="3">2.7.13.3</ecNumber>
    </recommendedName>
</protein>
<evidence type="ECO:0000256" key="10">
    <source>
        <dbReference type="SAM" id="Phobius"/>
    </source>
</evidence>
<dbReference type="Pfam" id="PF02518">
    <property type="entry name" value="HATPase_c"/>
    <property type="match status" value="1"/>
</dbReference>
<comment type="caution">
    <text evidence="14">The sequence shown here is derived from an EMBL/GenBank/DDBJ whole genome shotgun (WGS) entry which is preliminary data.</text>
</comment>
<dbReference type="CDD" id="cd00082">
    <property type="entry name" value="HisKA"/>
    <property type="match status" value="1"/>
</dbReference>
<dbReference type="CDD" id="cd19410">
    <property type="entry name" value="HK9-like_sensor"/>
    <property type="match status" value="1"/>
</dbReference>
<dbReference type="Pfam" id="PF13185">
    <property type="entry name" value="GAF_2"/>
    <property type="match status" value="1"/>
</dbReference>
<dbReference type="SUPFAM" id="SSF55781">
    <property type="entry name" value="GAF domain-like"/>
    <property type="match status" value="1"/>
</dbReference>
<feature type="transmembrane region" description="Helical" evidence="10">
    <location>
        <begin position="190"/>
        <end position="213"/>
    </location>
</feature>
<dbReference type="SMART" id="SM00448">
    <property type="entry name" value="REC"/>
    <property type="match status" value="3"/>
</dbReference>
<dbReference type="PROSITE" id="PS50109">
    <property type="entry name" value="HIS_KIN"/>
    <property type="match status" value="1"/>
</dbReference>
<dbReference type="SUPFAM" id="SSF47384">
    <property type="entry name" value="Homodimeric domain of signal transducing histidine kinase"/>
    <property type="match status" value="1"/>
</dbReference>
<keyword evidence="4 8" id="KW-0597">Phosphoprotein</keyword>
<dbReference type="PROSITE" id="PS50885">
    <property type="entry name" value="HAMP"/>
    <property type="match status" value="1"/>
</dbReference>
<dbReference type="PRINTS" id="PR00344">
    <property type="entry name" value="BCTRLSENSOR"/>
</dbReference>
<dbReference type="InterPro" id="IPR036890">
    <property type="entry name" value="HATPase_C_sf"/>
</dbReference>
<dbReference type="RefSeq" id="WP_344821639.1">
    <property type="nucleotide sequence ID" value="NZ_BAABEZ010000001.1"/>
</dbReference>
<evidence type="ECO:0000313" key="14">
    <source>
        <dbReference type="EMBL" id="GAA4448543.1"/>
    </source>
</evidence>
<dbReference type="Pfam" id="PF00072">
    <property type="entry name" value="Response_reg"/>
    <property type="match status" value="3"/>
</dbReference>
<dbReference type="Gene3D" id="6.10.340.10">
    <property type="match status" value="1"/>
</dbReference>
<keyword evidence="10" id="KW-0472">Membrane</keyword>
<dbReference type="EMBL" id="BAABEZ010000001">
    <property type="protein sequence ID" value="GAA4448543.1"/>
    <property type="molecule type" value="Genomic_DNA"/>
</dbReference>
<dbReference type="InterPro" id="IPR004358">
    <property type="entry name" value="Sig_transdc_His_kin-like_C"/>
</dbReference>
<feature type="domain" description="Response regulatory" evidence="12">
    <location>
        <begin position="1086"/>
        <end position="1203"/>
    </location>
</feature>
<dbReference type="SMART" id="SM00388">
    <property type="entry name" value="HisKA"/>
    <property type="match status" value="1"/>
</dbReference>
<keyword evidence="15" id="KW-1185">Reference proteome</keyword>
<evidence type="ECO:0000256" key="6">
    <source>
        <dbReference type="ARBA" id="ARBA00022777"/>
    </source>
</evidence>
<evidence type="ECO:0000259" key="11">
    <source>
        <dbReference type="PROSITE" id="PS50109"/>
    </source>
</evidence>
<dbReference type="CDD" id="cd16922">
    <property type="entry name" value="HATPase_EvgS-ArcB-TorS-like"/>
    <property type="match status" value="1"/>
</dbReference>
<dbReference type="PANTHER" id="PTHR45339">
    <property type="entry name" value="HYBRID SIGNAL TRANSDUCTION HISTIDINE KINASE J"/>
    <property type="match status" value="1"/>
</dbReference>
<feature type="domain" description="Response regulatory" evidence="12">
    <location>
        <begin position="819"/>
        <end position="932"/>
    </location>
</feature>
<evidence type="ECO:0000256" key="7">
    <source>
        <dbReference type="ARBA" id="ARBA00023012"/>
    </source>
</evidence>
<sequence length="1212" mass="136070">MERKKLTSSVARQLRVVFSISVTLLVLSSLASFYSNRKLIESSQWVNHTNEVIVNTERLFSNLKDAEAAQRGYLLTEEKRYLDAYNGRYDKILGQWRDLKSLTSDNEVQQRNLDRLRLLIDERFKQMQKVISMVTDAHVSIADIGQTAKNDINRGNEIMEELRGQLNAVREEEKQKLDQRLSTQDRYTTFTPVMVVLAAVLSVLISVMAYFRIKNDLEERMQRQREDEAKFIETKKRIAAIESVTSHVAEGDYSARSSDEGGDDLGRISVALNNMICALDNSFRELKNKDWLQSGTVKLADAMRGERIIESIAGRVLNTLASLLQAPVGAAYVLDKNMRYRLRAGFAQSDMPEEIASGTGLAGQAIADKKMFVTGPLPPGYLQVASTLGNTHATYIVALPVVFEDNVLAVIELGLLREPDDLSLQLLELNAHNIGVAVNAALSYERLQELLEETQAQSEELLAQHNELENINAELEAQTEKLQASEEELKVQQEELNEANLELEARAHLLEERNQTILERNREVVKKAAELEQSTKYKSEFLANMSHELRTPLNSILLLSRLLTENADGSLNANQVEYARVIQSSGAGLLTLIDEILDLSKIEAGKMDLEVVPVSLEGIGRDMTSLFAPVARDKGLSFDIIMEEQLPSTVETDKLRLEQILRNLIANALKFTQKGSVTLKIAPAPKGNIAFYVIDTGIGIPEEKQRMIFEAFQQADGSTRRKFGGTGLGLSISKELSRLLGGDIQLDSKPQEGSTFILIIPVSYRPYQDMASSLSDPSMVAVPAKRRNAEPEVANRYLSESIPERIPDDRDELKPSDRSILIVEDDVPFAQALLAFTRNKGYKGIVCVRGDEALNMAREYQPKGILLDIQLPVKSGFQVMEELKEDPLVRHIPVHVMSSHSLRRETLIKGAVDFIDKPLATEQMQEMFRRIEDVLSRDHRKVLIVEDNKMHAQALAYFLESFSIQSEIKNNVSDSIDALRSEADCVILDMGIPDNTAYETLETLKNNPEFEGLPIIVFTGKSLSLAEEQRIKRYADSIVVKTAHSYQRILDEVSIFLHLVSEQQGGGDKQSARRLGSLNDVLKDKTVLVVDDDVRNIFSLTKSLEQMEMTVVSAIDGKEALAQLQRNKKIDVVLLDMMMPQMDGYETAREIRKHPDWKHLPVIAVTAKAMTGDREKCISAGASDYITKPVDVDQLLSLLRVWLYDYGTYKRS</sequence>
<proteinExistence type="predicted"/>
<feature type="coiled-coil region" evidence="9">
    <location>
        <begin position="437"/>
        <end position="520"/>
    </location>
</feature>
<dbReference type="InterPro" id="IPR003661">
    <property type="entry name" value="HisK_dim/P_dom"/>
</dbReference>
<dbReference type="InterPro" id="IPR029016">
    <property type="entry name" value="GAF-like_dom_sf"/>
</dbReference>
<dbReference type="Proteomes" id="UP001501410">
    <property type="component" value="Unassembled WGS sequence"/>
</dbReference>
<dbReference type="InterPro" id="IPR003660">
    <property type="entry name" value="HAMP_dom"/>
</dbReference>
<feature type="domain" description="Histidine kinase" evidence="11">
    <location>
        <begin position="544"/>
        <end position="764"/>
    </location>
</feature>
<dbReference type="Gene3D" id="3.30.565.10">
    <property type="entry name" value="Histidine kinase-like ATPase, C-terminal domain"/>
    <property type="match status" value="1"/>
</dbReference>
<dbReference type="InterPro" id="IPR036097">
    <property type="entry name" value="HisK_dim/P_sf"/>
</dbReference>
<evidence type="ECO:0000256" key="5">
    <source>
        <dbReference type="ARBA" id="ARBA00022679"/>
    </source>
</evidence>
<evidence type="ECO:0000256" key="9">
    <source>
        <dbReference type="SAM" id="Coils"/>
    </source>
</evidence>
<organism evidence="14 15">
    <name type="scientific">Rurimicrobium arvi</name>
    <dbReference type="NCBI Taxonomy" id="2049916"/>
    <lineage>
        <taxon>Bacteria</taxon>
        <taxon>Pseudomonadati</taxon>
        <taxon>Bacteroidota</taxon>
        <taxon>Chitinophagia</taxon>
        <taxon>Chitinophagales</taxon>
        <taxon>Chitinophagaceae</taxon>
        <taxon>Rurimicrobium</taxon>
    </lineage>
</organism>
<keyword evidence="5" id="KW-0808">Transferase</keyword>
<dbReference type="SMART" id="SM00304">
    <property type="entry name" value="HAMP"/>
    <property type="match status" value="1"/>
</dbReference>
<dbReference type="Gene3D" id="1.10.287.130">
    <property type="match status" value="1"/>
</dbReference>
<dbReference type="InterPro" id="IPR005467">
    <property type="entry name" value="His_kinase_dom"/>
</dbReference>
<dbReference type="EC" id="2.7.13.3" evidence="3"/>
<feature type="coiled-coil region" evidence="9">
    <location>
        <begin position="152"/>
        <end position="179"/>
    </location>
</feature>
<dbReference type="SUPFAM" id="SSF52172">
    <property type="entry name" value="CheY-like"/>
    <property type="match status" value="3"/>
</dbReference>
<name>A0ABP8MCT2_9BACT</name>
<dbReference type="Gene3D" id="3.40.50.2300">
    <property type="match status" value="3"/>
</dbReference>
<evidence type="ECO:0000256" key="8">
    <source>
        <dbReference type="PROSITE-ProRule" id="PRU00169"/>
    </source>
</evidence>
<gene>
    <name evidence="14" type="ORF">GCM10023092_01270</name>
</gene>
<dbReference type="SUPFAM" id="SSF55874">
    <property type="entry name" value="ATPase domain of HSP90 chaperone/DNA topoisomerase II/histidine kinase"/>
    <property type="match status" value="1"/>
</dbReference>
<dbReference type="PROSITE" id="PS50110">
    <property type="entry name" value="RESPONSE_REGULATORY"/>
    <property type="match status" value="3"/>
</dbReference>
<dbReference type="InterPro" id="IPR001789">
    <property type="entry name" value="Sig_transdc_resp-reg_receiver"/>
</dbReference>
<keyword evidence="9" id="KW-0175">Coiled coil</keyword>
<keyword evidence="10" id="KW-0812">Transmembrane</keyword>
<dbReference type="Gene3D" id="3.30.450.40">
    <property type="match status" value="1"/>
</dbReference>
<evidence type="ECO:0000256" key="4">
    <source>
        <dbReference type="ARBA" id="ARBA00022553"/>
    </source>
</evidence>
<dbReference type="SMART" id="SM00065">
    <property type="entry name" value="GAF"/>
    <property type="match status" value="1"/>
</dbReference>
<dbReference type="Pfam" id="PF00512">
    <property type="entry name" value="HisKA"/>
    <property type="match status" value="1"/>
</dbReference>
<evidence type="ECO:0000256" key="1">
    <source>
        <dbReference type="ARBA" id="ARBA00000085"/>
    </source>
</evidence>
<reference evidence="15" key="1">
    <citation type="journal article" date="2019" name="Int. J. Syst. Evol. Microbiol.">
        <title>The Global Catalogue of Microorganisms (GCM) 10K type strain sequencing project: providing services to taxonomists for standard genome sequencing and annotation.</title>
        <authorList>
            <consortium name="The Broad Institute Genomics Platform"/>
            <consortium name="The Broad Institute Genome Sequencing Center for Infectious Disease"/>
            <person name="Wu L."/>
            <person name="Ma J."/>
        </authorList>
    </citation>
    <scope>NUCLEOTIDE SEQUENCE [LARGE SCALE GENOMIC DNA]</scope>
    <source>
        <strain evidence="15">JCM 31921</strain>
    </source>
</reference>
<dbReference type="CDD" id="cd06225">
    <property type="entry name" value="HAMP"/>
    <property type="match status" value="1"/>
</dbReference>
<dbReference type="CDD" id="cd00156">
    <property type="entry name" value="REC"/>
    <property type="match status" value="1"/>
</dbReference>
<keyword evidence="7" id="KW-0902">Two-component regulatory system</keyword>
<dbReference type="InterPro" id="IPR011006">
    <property type="entry name" value="CheY-like_superfamily"/>
</dbReference>
<evidence type="ECO:0000313" key="15">
    <source>
        <dbReference type="Proteomes" id="UP001501410"/>
    </source>
</evidence>
<dbReference type="Pfam" id="PF05227">
    <property type="entry name" value="CHASE3"/>
    <property type="match status" value="1"/>
</dbReference>
<dbReference type="InterPro" id="IPR003018">
    <property type="entry name" value="GAF"/>
</dbReference>
<feature type="modified residue" description="4-aspartylphosphate" evidence="8">
    <location>
        <position position="868"/>
    </location>
</feature>
<accession>A0ABP8MCT2</accession>
<comment type="subcellular location">
    <subcellularLocation>
        <location evidence="2">Membrane</location>
    </subcellularLocation>
</comment>
<feature type="domain" description="HAMP" evidence="13">
    <location>
        <begin position="236"/>
        <end position="284"/>
    </location>
</feature>
<dbReference type="CDD" id="cd17546">
    <property type="entry name" value="REC_hyHK_CKI1_RcsC-like"/>
    <property type="match status" value="1"/>
</dbReference>
<keyword evidence="6" id="KW-0418">Kinase</keyword>
<feature type="domain" description="Response regulatory" evidence="12">
    <location>
        <begin position="941"/>
        <end position="1056"/>
    </location>
</feature>